<dbReference type="Proteomes" id="UP001145021">
    <property type="component" value="Unassembled WGS sequence"/>
</dbReference>
<name>A0A9W7XHF7_9FUNG</name>
<evidence type="ECO:0000313" key="1">
    <source>
        <dbReference type="EMBL" id="KAJ1644646.1"/>
    </source>
</evidence>
<dbReference type="Pfam" id="PF13450">
    <property type="entry name" value="NAD_binding_8"/>
    <property type="match status" value="1"/>
</dbReference>
<evidence type="ECO:0000313" key="2">
    <source>
        <dbReference type="Proteomes" id="UP001145021"/>
    </source>
</evidence>
<proteinExistence type="predicted"/>
<accession>A0A9W7XHF7</accession>
<reference evidence="1" key="1">
    <citation type="submission" date="2022-07" db="EMBL/GenBank/DDBJ databases">
        <title>Phylogenomic reconstructions and comparative analyses of Kickxellomycotina fungi.</title>
        <authorList>
            <person name="Reynolds N.K."/>
            <person name="Stajich J.E."/>
            <person name="Barry K."/>
            <person name="Grigoriev I.V."/>
            <person name="Crous P."/>
            <person name="Smith M.E."/>
        </authorList>
    </citation>
    <scope>NUCLEOTIDE SEQUENCE</scope>
    <source>
        <strain evidence="1">NBRC 105413</strain>
    </source>
</reference>
<evidence type="ECO:0008006" key="3">
    <source>
        <dbReference type="Google" id="ProtNLM"/>
    </source>
</evidence>
<dbReference type="InterPro" id="IPR050464">
    <property type="entry name" value="Zeta_carotene_desat/Oxidored"/>
</dbReference>
<comment type="caution">
    <text evidence="1">The sequence shown here is derived from an EMBL/GenBank/DDBJ whole genome shotgun (WGS) entry which is preliminary data.</text>
</comment>
<dbReference type="PANTHER" id="PTHR42923:SF42">
    <property type="entry name" value="AMINE OXIDASE DOMAIN-CONTAINING PROTEIN"/>
    <property type="match status" value="1"/>
</dbReference>
<dbReference type="GO" id="GO:0016491">
    <property type="term" value="F:oxidoreductase activity"/>
    <property type="evidence" value="ECO:0007669"/>
    <property type="project" value="TreeGrafter"/>
</dbReference>
<protein>
    <recommendedName>
        <fullName evidence="3">Amine oxidase domain-containing protein</fullName>
    </recommendedName>
</protein>
<sequence length="577" mass="63540">MPVSIETRQTVKKRVAVVGSGLAGLAAAHFLQKGGWHVELFEKGSSVGMDAGSITVEDVRIDVPFRVFTPDYYPYLYSMYRYLGIEFTAADYSLGFSRSGQSIWSYTNFNIGDLVVPIPDNVSLGSKRLEITRDWVRLGFTCLRLMRMPKMMLCGSLSKKTIAQYLSSEGYGRDFIDYVFLPFMASLLTCSLDAASEYPANTVLHFVGKVAFGAHVRKARGGVQVVCQALTQGLRRIHLDAHVDKIEVLSENNIVITNNGKQHRFDALVLATPADTAAELLGKCFVGSSIKYPPMELLQAVRSVPYEDATVFTHRDTCVMPKDKNSWHAVNLCTMPGCERVMASHWINRVEQSSSGRVLKATLFQTVDPVDKLEDVISLTHFHRSLVTVDSQARINAIHRFQGKGGIWLVGTYTAPGVPLLEGCVRTALDVAQAMGVQLPFEPPHLFRRSSKTGSLYEVGLAPGMVRGEVVEAHFECDTAGTFDIACPPLTALIKALAARSWRSGVSEWIYAFSVWAAWKLALPAFVLFMAAADALLCSVLGTENGTRVQRVALETMVYIMCIALRLFRKAATVVGL</sequence>
<dbReference type="InterPro" id="IPR036188">
    <property type="entry name" value="FAD/NAD-bd_sf"/>
</dbReference>
<dbReference type="SUPFAM" id="SSF51905">
    <property type="entry name" value="FAD/NAD(P)-binding domain"/>
    <property type="match status" value="1"/>
</dbReference>
<dbReference type="Gene3D" id="3.50.50.60">
    <property type="entry name" value="FAD/NAD(P)-binding domain"/>
    <property type="match status" value="2"/>
</dbReference>
<dbReference type="Gene3D" id="3.90.660.10">
    <property type="match status" value="1"/>
</dbReference>
<gene>
    <name evidence="1" type="ORF">LPJ64_003688</name>
</gene>
<dbReference type="EMBL" id="JANBOH010000151">
    <property type="protein sequence ID" value="KAJ1644646.1"/>
    <property type="molecule type" value="Genomic_DNA"/>
</dbReference>
<organism evidence="1 2">
    <name type="scientific">Coemansia asiatica</name>
    <dbReference type="NCBI Taxonomy" id="1052880"/>
    <lineage>
        <taxon>Eukaryota</taxon>
        <taxon>Fungi</taxon>
        <taxon>Fungi incertae sedis</taxon>
        <taxon>Zoopagomycota</taxon>
        <taxon>Kickxellomycotina</taxon>
        <taxon>Kickxellomycetes</taxon>
        <taxon>Kickxellales</taxon>
        <taxon>Kickxellaceae</taxon>
        <taxon>Coemansia</taxon>
    </lineage>
</organism>
<dbReference type="PANTHER" id="PTHR42923">
    <property type="entry name" value="PROTOPORPHYRINOGEN OXIDASE"/>
    <property type="match status" value="1"/>
</dbReference>
<keyword evidence="2" id="KW-1185">Reference proteome</keyword>
<dbReference type="AlphaFoldDB" id="A0A9W7XHF7"/>